<feature type="chain" id="PRO_5040498041" description="Carbonic anhydrase" evidence="10">
    <location>
        <begin position="19"/>
        <end position="334"/>
    </location>
</feature>
<name>A0A9P6EGE5_9AGAR</name>
<evidence type="ECO:0000256" key="2">
    <source>
        <dbReference type="ARBA" id="ARBA00012925"/>
    </source>
</evidence>
<dbReference type="PANTHER" id="PTHR11002:SF76">
    <property type="entry name" value="CARBONIC ANHYDRASE"/>
    <property type="match status" value="1"/>
</dbReference>
<dbReference type="SUPFAM" id="SSF53056">
    <property type="entry name" value="beta-carbonic anhydrase, cab"/>
    <property type="match status" value="1"/>
</dbReference>
<evidence type="ECO:0000256" key="4">
    <source>
        <dbReference type="ARBA" id="ARBA00022833"/>
    </source>
</evidence>
<evidence type="ECO:0000256" key="10">
    <source>
        <dbReference type="SAM" id="SignalP"/>
    </source>
</evidence>
<dbReference type="AlphaFoldDB" id="A0A9P6EGE5"/>
<gene>
    <name evidence="11" type="ORF">CPB83DRAFT_348146</name>
</gene>
<comment type="similarity">
    <text evidence="1 8">Belongs to the beta-class carbonic anhydrase family.</text>
</comment>
<keyword evidence="4 7" id="KW-0862">Zinc</keyword>
<evidence type="ECO:0000256" key="5">
    <source>
        <dbReference type="ARBA" id="ARBA00023239"/>
    </source>
</evidence>
<dbReference type="EMBL" id="MU157853">
    <property type="protein sequence ID" value="KAF9528433.1"/>
    <property type="molecule type" value="Genomic_DNA"/>
</dbReference>
<feature type="binding site" evidence="7">
    <location>
        <position position="106"/>
    </location>
    <ligand>
        <name>Zn(2+)</name>
        <dbReference type="ChEBI" id="CHEBI:29105"/>
    </ligand>
</feature>
<feature type="region of interest" description="Disordered" evidence="9">
    <location>
        <begin position="39"/>
        <end position="59"/>
    </location>
</feature>
<comment type="cofactor">
    <cofactor evidence="7">
        <name>Zn(2+)</name>
        <dbReference type="ChEBI" id="CHEBI:29105"/>
    </cofactor>
    <text evidence="7">Binds 1 zinc ion per subunit.</text>
</comment>
<dbReference type="EC" id="4.2.1.1" evidence="2 8"/>
<dbReference type="PANTHER" id="PTHR11002">
    <property type="entry name" value="CARBONIC ANHYDRASE"/>
    <property type="match status" value="1"/>
</dbReference>
<dbReference type="Gene3D" id="3.40.1050.10">
    <property type="entry name" value="Carbonic anhydrase"/>
    <property type="match status" value="1"/>
</dbReference>
<dbReference type="InterPro" id="IPR036874">
    <property type="entry name" value="Carbonic_anhydrase_sf"/>
</dbReference>
<feature type="binding site" evidence="7">
    <location>
        <position position="162"/>
    </location>
    <ligand>
        <name>Zn(2+)</name>
        <dbReference type="ChEBI" id="CHEBI:29105"/>
    </ligand>
</feature>
<comment type="caution">
    <text evidence="11">The sequence shown here is derived from an EMBL/GenBank/DDBJ whole genome shotgun (WGS) entry which is preliminary data.</text>
</comment>
<accession>A0A9P6EGE5</accession>
<dbReference type="GO" id="GO:0034599">
    <property type="term" value="P:cellular response to oxidative stress"/>
    <property type="evidence" value="ECO:0007669"/>
    <property type="project" value="TreeGrafter"/>
</dbReference>
<feature type="binding site" evidence="7">
    <location>
        <position position="165"/>
    </location>
    <ligand>
        <name>Zn(2+)</name>
        <dbReference type="ChEBI" id="CHEBI:29105"/>
    </ligand>
</feature>
<evidence type="ECO:0000256" key="1">
    <source>
        <dbReference type="ARBA" id="ARBA00006217"/>
    </source>
</evidence>
<reference evidence="11" key="1">
    <citation type="submission" date="2020-11" db="EMBL/GenBank/DDBJ databases">
        <authorList>
            <consortium name="DOE Joint Genome Institute"/>
            <person name="Ahrendt S."/>
            <person name="Riley R."/>
            <person name="Andreopoulos W."/>
            <person name="Labutti K."/>
            <person name="Pangilinan J."/>
            <person name="Ruiz-Duenas F.J."/>
            <person name="Barrasa J.M."/>
            <person name="Sanchez-Garcia M."/>
            <person name="Camarero S."/>
            <person name="Miyauchi S."/>
            <person name="Serrano A."/>
            <person name="Linde D."/>
            <person name="Babiker R."/>
            <person name="Drula E."/>
            <person name="Ayuso-Fernandez I."/>
            <person name="Pacheco R."/>
            <person name="Padilla G."/>
            <person name="Ferreira P."/>
            <person name="Barriuso J."/>
            <person name="Kellner H."/>
            <person name="Castanera R."/>
            <person name="Alfaro M."/>
            <person name="Ramirez L."/>
            <person name="Pisabarro A.G."/>
            <person name="Kuo A."/>
            <person name="Tritt A."/>
            <person name="Lipzen A."/>
            <person name="He G."/>
            <person name="Yan M."/>
            <person name="Ng V."/>
            <person name="Cullen D."/>
            <person name="Martin F."/>
            <person name="Rosso M.-N."/>
            <person name="Henrissat B."/>
            <person name="Hibbett D."/>
            <person name="Martinez A.T."/>
            <person name="Grigoriev I.V."/>
        </authorList>
    </citation>
    <scope>NUCLEOTIDE SEQUENCE</scope>
    <source>
        <strain evidence="11">CBS 506.95</strain>
    </source>
</reference>
<dbReference type="SMART" id="SM00947">
    <property type="entry name" value="Pro_CA"/>
    <property type="match status" value="1"/>
</dbReference>
<comment type="catalytic activity">
    <reaction evidence="6 8">
        <text>hydrogencarbonate + H(+) = CO2 + H2O</text>
        <dbReference type="Rhea" id="RHEA:10748"/>
        <dbReference type="ChEBI" id="CHEBI:15377"/>
        <dbReference type="ChEBI" id="CHEBI:15378"/>
        <dbReference type="ChEBI" id="CHEBI:16526"/>
        <dbReference type="ChEBI" id="CHEBI:17544"/>
        <dbReference type="EC" id="4.2.1.1"/>
    </reaction>
</comment>
<evidence type="ECO:0000256" key="3">
    <source>
        <dbReference type="ARBA" id="ARBA00022723"/>
    </source>
</evidence>
<keyword evidence="5 8" id="KW-0456">Lyase</keyword>
<feature type="binding site" evidence="7">
    <location>
        <position position="108"/>
    </location>
    <ligand>
        <name>Zn(2+)</name>
        <dbReference type="ChEBI" id="CHEBI:29105"/>
    </ligand>
</feature>
<dbReference type="InterPro" id="IPR001765">
    <property type="entry name" value="Carbonic_anhydrase"/>
</dbReference>
<evidence type="ECO:0000313" key="12">
    <source>
        <dbReference type="Proteomes" id="UP000807306"/>
    </source>
</evidence>
<feature type="signal peptide" evidence="10">
    <location>
        <begin position="1"/>
        <end position="18"/>
    </location>
</feature>
<keyword evidence="12" id="KW-1185">Reference proteome</keyword>
<evidence type="ECO:0000256" key="6">
    <source>
        <dbReference type="ARBA" id="ARBA00048348"/>
    </source>
</evidence>
<keyword evidence="10" id="KW-0732">Signal</keyword>
<dbReference type="GO" id="GO:0004089">
    <property type="term" value="F:carbonate dehydratase activity"/>
    <property type="evidence" value="ECO:0007669"/>
    <property type="project" value="UniProtKB-UniRule"/>
</dbReference>
<comment type="function">
    <text evidence="8">Reversible hydration of carbon dioxide.</text>
</comment>
<dbReference type="Proteomes" id="UP000807306">
    <property type="component" value="Unassembled WGS sequence"/>
</dbReference>
<evidence type="ECO:0000256" key="9">
    <source>
        <dbReference type="SAM" id="MobiDB-lite"/>
    </source>
</evidence>
<evidence type="ECO:0000256" key="8">
    <source>
        <dbReference type="RuleBase" id="RU003956"/>
    </source>
</evidence>
<evidence type="ECO:0000256" key="7">
    <source>
        <dbReference type="PIRSR" id="PIRSR601765-1"/>
    </source>
</evidence>
<dbReference type="GO" id="GO:0008270">
    <property type="term" value="F:zinc ion binding"/>
    <property type="evidence" value="ECO:0007669"/>
    <property type="project" value="UniProtKB-UniRule"/>
</dbReference>
<proteinExistence type="inferred from homology"/>
<evidence type="ECO:0000313" key="11">
    <source>
        <dbReference type="EMBL" id="KAF9528433.1"/>
    </source>
</evidence>
<keyword evidence="3 7" id="KW-0479">Metal-binding</keyword>
<dbReference type="GO" id="GO:0071244">
    <property type="term" value="P:cellular response to carbon dioxide"/>
    <property type="evidence" value="ECO:0007669"/>
    <property type="project" value="TreeGrafter"/>
</dbReference>
<organism evidence="11 12">
    <name type="scientific">Crepidotus variabilis</name>
    <dbReference type="NCBI Taxonomy" id="179855"/>
    <lineage>
        <taxon>Eukaryota</taxon>
        <taxon>Fungi</taxon>
        <taxon>Dikarya</taxon>
        <taxon>Basidiomycota</taxon>
        <taxon>Agaricomycotina</taxon>
        <taxon>Agaricomycetes</taxon>
        <taxon>Agaricomycetidae</taxon>
        <taxon>Agaricales</taxon>
        <taxon>Agaricineae</taxon>
        <taxon>Crepidotaceae</taxon>
        <taxon>Crepidotus</taxon>
    </lineage>
</organism>
<protein>
    <recommendedName>
        <fullName evidence="2 8">Carbonic anhydrase</fullName>
        <ecNumber evidence="2 8">4.2.1.1</ecNumber>
    </recommendedName>
    <alternativeName>
        <fullName evidence="8">Carbonate dehydratase</fullName>
    </alternativeName>
</protein>
<dbReference type="Pfam" id="PF00484">
    <property type="entry name" value="Pro_CA"/>
    <property type="match status" value="1"/>
</dbReference>
<dbReference type="OrthoDB" id="10248475at2759"/>
<sequence>MHLLTVSLVLAAISGALAHPTHHLARREVRIIGSVARGTHSAPAVAPPPSSTGSPIGSAANSTVGTFETLVKGNQKFRDEIKSSEPELLKKLTDEGQSPPFMFLGCSDSRVSEGTIFNAKPGTLFTQRNIANQFQSTDPNAQSVLSYAVAELGVQHVLVVGHYGCGGVAASIVPPPAGLVDAANGAVQSWIQPVREIFATSSRPEIVELRGRINSTVTEEPEVSDPGFRALVEENVKASVKRITSDSVISNHFTTLATEAQKTKRSGTEKALSPVFVHGWVYDIENGEIRDLGVSVGPPGVAIPPPPFEAVAAAGAKVAGGEITVIGHSTSTTV</sequence>